<dbReference type="AlphaFoldDB" id="A0A8J2RD94"/>
<evidence type="ECO:0000256" key="1">
    <source>
        <dbReference type="SAM" id="MobiDB-lite"/>
    </source>
</evidence>
<name>A0A8J2RD94_9CRUS</name>
<dbReference type="Proteomes" id="UP000789390">
    <property type="component" value="Unassembled WGS sequence"/>
</dbReference>
<organism evidence="2 3">
    <name type="scientific">Daphnia galeata</name>
    <dbReference type="NCBI Taxonomy" id="27404"/>
    <lineage>
        <taxon>Eukaryota</taxon>
        <taxon>Metazoa</taxon>
        <taxon>Ecdysozoa</taxon>
        <taxon>Arthropoda</taxon>
        <taxon>Crustacea</taxon>
        <taxon>Branchiopoda</taxon>
        <taxon>Diplostraca</taxon>
        <taxon>Cladocera</taxon>
        <taxon>Anomopoda</taxon>
        <taxon>Daphniidae</taxon>
        <taxon>Daphnia</taxon>
    </lineage>
</organism>
<dbReference type="OrthoDB" id="6338590at2759"/>
<evidence type="ECO:0000313" key="3">
    <source>
        <dbReference type="Proteomes" id="UP000789390"/>
    </source>
</evidence>
<reference evidence="2" key="1">
    <citation type="submission" date="2021-11" db="EMBL/GenBank/DDBJ databases">
        <authorList>
            <person name="Schell T."/>
        </authorList>
    </citation>
    <scope>NUCLEOTIDE SEQUENCE</scope>
    <source>
        <strain evidence="2">M5</strain>
    </source>
</reference>
<evidence type="ECO:0000313" key="2">
    <source>
        <dbReference type="EMBL" id="CAH0098450.1"/>
    </source>
</evidence>
<proteinExistence type="predicted"/>
<sequence length="207" mass="24043">MLEQEEANDVQQLNDVEMQQPLVVSSTDSDYYSETEGDSPIDNEEEDNYPSDSVVCSVYDDWIELDLSMDSLRSLGFLSDTDFQAVLESFAEFTSHQLRLGVSSPREMEGLMRNHLAYLLWRRTVFTKLHQLPPISVEAEQLNLFLGDKWHEETNMMANNRERFKILADATTVPQLILSTIQSYFRKRQPERTAADAIRSHKKFRRN</sequence>
<keyword evidence="3" id="KW-1185">Reference proteome</keyword>
<accession>A0A8J2RD94</accession>
<protein>
    <submittedName>
        <fullName evidence="2">Uncharacterized protein</fullName>
    </submittedName>
</protein>
<dbReference type="EMBL" id="CAKKLH010000002">
    <property type="protein sequence ID" value="CAH0098450.1"/>
    <property type="molecule type" value="Genomic_DNA"/>
</dbReference>
<comment type="caution">
    <text evidence="2">The sequence shown here is derived from an EMBL/GenBank/DDBJ whole genome shotgun (WGS) entry which is preliminary data.</text>
</comment>
<gene>
    <name evidence="2" type="ORF">DGAL_LOCUS528</name>
</gene>
<feature type="region of interest" description="Disordered" evidence="1">
    <location>
        <begin position="1"/>
        <end position="51"/>
    </location>
</feature>
<feature type="compositionally biased region" description="Acidic residues" evidence="1">
    <location>
        <begin position="31"/>
        <end position="49"/>
    </location>
</feature>